<sequence>MTDAELAQLIRQNPVNATLLDRLPGLGVAQGTLVAGALFQTVWNLRSGRPPQEGIRDYDVFYWDDDLSYEAEDRVIRRADSLFRDLTGRVEVRNQARVHLRFPEKTGLSRPPLRSVRDAIDQFLMIGIRVGVTPNGQVYAPDGLSDLLAGRLRPNPQNVTPDLYAAKLAGYRARWPWLTGN</sequence>
<evidence type="ECO:0000313" key="2">
    <source>
        <dbReference type="Proteomes" id="UP001597475"/>
    </source>
</evidence>
<name>A0ABW5P1E7_9DEIO</name>
<reference evidence="2" key="1">
    <citation type="journal article" date="2019" name="Int. J. Syst. Evol. Microbiol.">
        <title>The Global Catalogue of Microorganisms (GCM) 10K type strain sequencing project: providing services to taxonomists for standard genome sequencing and annotation.</title>
        <authorList>
            <consortium name="The Broad Institute Genomics Platform"/>
            <consortium name="The Broad Institute Genome Sequencing Center for Infectious Disease"/>
            <person name="Wu L."/>
            <person name="Ma J."/>
        </authorList>
    </citation>
    <scope>NUCLEOTIDE SEQUENCE [LARGE SCALE GENOMIC DNA]</scope>
    <source>
        <strain evidence="2">KCTC 33842</strain>
    </source>
</reference>
<accession>A0ABW5P1E7</accession>
<dbReference type="EMBL" id="JBHUMK010000010">
    <property type="protein sequence ID" value="MFD2608300.1"/>
    <property type="molecule type" value="Genomic_DNA"/>
</dbReference>
<dbReference type="InterPro" id="IPR009267">
    <property type="entry name" value="NTP_transf_6"/>
</dbReference>
<dbReference type="RefSeq" id="WP_386842703.1">
    <property type="nucleotide sequence ID" value="NZ_JBHUMK010000010.1"/>
</dbReference>
<dbReference type="PANTHER" id="PTHR39166:SF1">
    <property type="entry name" value="BLL1166 PROTEIN"/>
    <property type="match status" value="1"/>
</dbReference>
<organism evidence="1 2">
    <name type="scientific">Deinococcus taklimakanensis</name>
    <dbReference type="NCBI Taxonomy" id="536443"/>
    <lineage>
        <taxon>Bacteria</taxon>
        <taxon>Thermotogati</taxon>
        <taxon>Deinococcota</taxon>
        <taxon>Deinococci</taxon>
        <taxon>Deinococcales</taxon>
        <taxon>Deinococcaceae</taxon>
        <taxon>Deinococcus</taxon>
    </lineage>
</organism>
<evidence type="ECO:0000313" key="1">
    <source>
        <dbReference type="EMBL" id="MFD2608300.1"/>
    </source>
</evidence>
<dbReference type="PANTHER" id="PTHR39166">
    <property type="entry name" value="BLL1166 PROTEIN"/>
    <property type="match status" value="1"/>
</dbReference>
<comment type="caution">
    <text evidence="1">The sequence shown here is derived from an EMBL/GenBank/DDBJ whole genome shotgun (WGS) entry which is preliminary data.</text>
</comment>
<keyword evidence="2" id="KW-1185">Reference proteome</keyword>
<gene>
    <name evidence="1" type="ORF">ACFSR9_02445</name>
</gene>
<dbReference type="Pfam" id="PF06042">
    <property type="entry name" value="NTP_transf_6"/>
    <property type="match status" value="1"/>
</dbReference>
<protein>
    <submittedName>
        <fullName evidence="1">Nucleotidyltransferase family protein</fullName>
    </submittedName>
</protein>
<dbReference type="Proteomes" id="UP001597475">
    <property type="component" value="Unassembled WGS sequence"/>
</dbReference>
<proteinExistence type="predicted"/>